<gene>
    <name evidence="1" type="ORF">LMH87_010694</name>
</gene>
<protein>
    <recommendedName>
        <fullName evidence="3">DUF899 domain-containing protein</fullName>
    </recommendedName>
</protein>
<dbReference type="RefSeq" id="XP_056051634.1">
    <property type="nucleotide sequence ID" value="XM_056199712.1"/>
</dbReference>
<dbReference type="SUPFAM" id="SSF52833">
    <property type="entry name" value="Thioredoxin-like"/>
    <property type="match status" value="1"/>
</dbReference>
<evidence type="ECO:0000313" key="2">
    <source>
        <dbReference type="Proteomes" id="UP001144673"/>
    </source>
</evidence>
<dbReference type="Proteomes" id="UP001144673">
    <property type="component" value="Chromosome 4"/>
</dbReference>
<dbReference type="GeneID" id="80897853"/>
<dbReference type="InterPro" id="IPR010296">
    <property type="entry name" value="DUF899_thioredox"/>
</dbReference>
<dbReference type="EMBL" id="JAJHUN010000009">
    <property type="protein sequence ID" value="KAJ4149920.1"/>
    <property type="molecule type" value="Genomic_DNA"/>
</dbReference>
<proteinExistence type="predicted"/>
<dbReference type="Pfam" id="PF05988">
    <property type="entry name" value="DUF899"/>
    <property type="match status" value="1"/>
</dbReference>
<comment type="caution">
    <text evidence="1">The sequence shown here is derived from an EMBL/GenBank/DDBJ whole genome shotgun (WGS) entry which is preliminary data.</text>
</comment>
<dbReference type="KEGG" id="amus:LMH87_010694"/>
<keyword evidence="2" id="KW-1185">Reference proteome</keyword>
<evidence type="ECO:0000313" key="1">
    <source>
        <dbReference type="EMBL" id="KAJ4149920.1"/>
    </source>
</evidence>
<sequence>MPLIFAAPLSAFQSPPSLVNPLRVFMLVSNSYREYPQLSGSNSSKIRLVSCCWRARPLQTLPCRQGMRALHEPQKKWRAARIAFLDKEKALVKAHEELVAERQMLPMVLVTKEYTFTGPDGPLSLKDLFSGHSQLIIYHYMFDPAWEDGCDGCAFTLANAPDPRHLAEKDTALVIVSRASINKITRWKAKNFWTFPWVSSLGSDFNYDYHVTLDESVAPIEYGYRTKAELEAAGVKGIKGEQPGLNVFKLDGDHVYHTYGTYNAIDAISGINGYLELTPSGRNEGKIPVAFKLPWELAEGATKQKNNYSSFYYSLFLNSYYSC</sequence>
<name>A0A9W8Q8A9_AKAMU</name>
<reference evidence="1" key="1">
    <citation type="journal article" date="2023" name="Access Microbiol">
        <title>De-novo genome assembly for Akanthomyces muscarius, a biocontrol agent of insect agricultural pests.</title>
        <authorList>
            <person name="Erdos Z."/>
            <person name="Studholme D.J."/>
            <person name="Raymond B."/>
            <person name="Sharma M."/>
        </authorList>
    </citation>
    <scope>NUCLEOTIDE SEQUENCE</scope>
    <source>
        <strain evidence="1">Ve6</strain>
    </source>
</reference>
<accession>A0A9W8Q8A9</accession>
<dbReference type="AlphaFoldDB" id="A0A9W8Q8A9"/>
<evidence type="ECO:0008006" key="3">
    <source>
        <dbReference type="Google" id="ProtNLM"/>
    </source>
</evidence>
<organism evidence="1 2">
    <name type="scientific">Akanthomyces muscarius</name>
    <name type="common">Entomopathogenic fungus</name>
    <name type="synonym">Lecanicillium muscarium</name>
    <dbReference type="NCBI Taxonomy" id="2231603"/>
    <lineage>
        <taxon>Eukaryota</taxon>
        <taxon>Fungi</taxon>
        <taxon>Dikarya</taxon>
        <taxon>Ascomycota</taxon>
        <taxon>Pezizomycotina</taxon>
        <taxon>Sordariomycetes</taxon>
        <taxon>Hypocreomycetidae</taxon>
        <taxon>Hypocreales</taxon>
        <taxon>Cordycipitaceae</taxon>
        <taxon>Akanthomyces</taxon>
    </lineage>
</organism>
<dbReference type="InterPro" id="IPR036249">
    <property type="entry name" value="Thioredoxin-like_sf"/>
</dbReference>